<evidence type="ECO:0000256" key="3">
    <source>
        <dbReference type="ARBA" id="ARBA00007106"/>
    </source>
</evidence>
<dbReference type="PANTHER" id="PTHR35524">
    <property type="entry name" value="ALPHA-ACETOLACTATE DECARBOXYLASE"/>
    <property type="match status" value="1"/>
</dbReference>
<dbReference type="GO" id="GO:0047605">
    <property type="term" value="F:acetolactate decarboxylase activity"/>
    <property type="evidence" value="ECO:0007669"/>
    <property type="project" value="UniProtKB-EC"/>
</dbReference>
<keyword evidence="7" id="KW-0005">Acetoin biosynthesis</keyword>
<accession>A0AAN6N5B3</accession>
<evidence type="ECO:0000256" key="2">
    <source>
        <dbReference type="ARBA" id="ARBA00005170"/>
    </source>
</evidence>
<dbReference type="Gene3D" id="3.30.1330.80">
    <property type="entry name" value="Hypothetical protein, similar to alpha- acetolactate decarboxylase, domain 2"/>
    <property type="match status" value="2"/>
</dbReference>
<dbReference type="EC" id="4.1.1.5" evidence="4"/>
<gene>
    <name evidence="10" type="ORF">QBC46DRAFT_388030</name>
</gene>
<evidence type="ECO:0000256" key="7">
    <source>
        <dbReference type="ARBA" id="ARBA00023061"/>
    </source>
</evidence>
<dbReference type="EMBL" id="MU853812">
    <property type="protein sequence ID" value="KAK3939354.1"/>
    <property type="molecule type" value="Genomic_DNA"/>
</dbReference>
<dbReference type="AlphaFoldDB" id="A0AAN6N5B3"/>
<reference evidence="11" key="1">
    <citation type="journal article" date="2023" name="Mol. Phylogenet. Evol.">
        <title>Genome-scale phylogeny and comparative genomics of the fungal order Sordariales.</title>
        <authorList>
            <person name="Hensen N."/>
            <person name="Bonometti L."/>
            <person name="Westerberg I."/>
            <person name="Brannstrom I.O."/>
            <person name="Guillou S."/>
            <person name="Cros-Aarteil S."/>
            <person name="Calhoun S."/>
            <person name="Haridas S."/>
            <person name="Kuo A."/>
            <person name="Mondo S."/>
            <person name="Pangilinan J."/>
            <person name="Riley R."/>
            <person name="LaButti K."/>
            <person name="Andreopoulos B."/>
            <person name="Lipzen A."/>
            <person name="Chen C."/>
            <person name="Yan M."/>
            <person name="Daum C."/>
            <person name="Ng V."/>
            <person name="Clum A."/>
            <person name="Steindorff A."/>
            <person name="Ohm R.A."/>
            <person name="Martin F."/>
            <person name="Silar P."/>
            <person name="Natvig D.O."/>
            <person name="Lalanne C."/>
            <person name="Gautier V."/>
            <person name="Ament-Velasquez S.L."/>
            <person name="Kruys A."/>
            <person name="Hutchinson M.I."/>
            <person name="Powell A.J."/>
            <person name="Barry K."/>
            <person name="Miller A.N."/>
            <person name="Grigoriev I.V."/>
            <person name="Debuchy R."/>
            <person name="Gladieux P."/>
            <person name="Hiltunen Thoren M."/>
            <person name="Johannesson H."/>
        </authorList>
    </citation>
    <scope>NUCLEOTIDE SEQUENCE [LARGE SCALE GENOMIC DNA]</scope>
    <source>
        <strain evidence="11">CBS 340.73</strain>
    </source>
</reference>
<dbReference type="InterPro" id="IPR005128">
    <property type="entry name" value="Acetolactate_a_deCO2ase"/>
</dbReference>
<comment type="catalytic activity">
    <reaction evidence="1">
        <text>(2S)-2-acetolactate + H(+) = (R)-acetoin + CO2</text>
        <dbReference type="Rhea" id="RHEA:21580"/>
        <dbReference type="ChEBI" id="CHEBI:15378"/>
        <dbReference type="ChEBI" id="CHEBI:15686"/>
        <dbReference type="ChEBI" id="CHEBI:16526"/>
        <dbReference type="ChEBI" id="CHEBI:58476"/>
        <dbReference type="EC" id="4.1.1.5"/>
    </reaction>
</comment>
<feature type="compositionally biased region" description="Polar residues" evidence="9">
    <location>
        <begin position="1"/>
        <end position="21"/>
    </location>
</feature>
<dbReference type="CDD" id="cd17299">
    <property type="entry name" value="acetolactate_decarboxylase"/>
    <property type="match status" value="1"/>
</dbReference>
<comment type="pathway">
    <text evidence="2">Polyol metabolism; (R,R)-butane-2,3-diol biosynthesis; (R,R)-butane-2,3-diol from pyruvate: step 2/3.</text>
</comment>
<feature type="region of interest" description="Disordered" evidence="9">
    <location>
        <begin position="1"/>
        <end position="29"/>
    </location>
</feature>
<organism evidence="10 11">
    <name type="scientific">Diplogelasinospora grovesii</name>
    <dbReference type="NCBI Taxonomy" id="303347"/>
    <lineage>
        <taxon>Eukaryota</taxon>
        <taxon>Fungi</taxon>
        <taxon>Dikarya</taxon>
        <taxon>Ascomycota</taxon>
        <taxon>Pezizomycotina</taxon>
        <taxon>Sordariomycetes</taxon>
        <taxon>Sordariomycetidae</taxon>
        <taxon>Sordariales</taxon>
        <taxon>Diplogelasinosporaceae</taxon>
        <taxon>Diplogelasinospora</taxon>
    </lineage>
</organism>
<comment type="caution">
    <text evidence="10">The sequence shown here is derived from an EMBL/GenBank/DDBJ whole genome shotgun (WGS) entry which is preliminary data.</text>
</comment>
<dbReference type="NCBIfam" id="TIGR01252">
    <property type="entry name" value="acetolac_decarb"/>
    <property type="match status" value="1"/>
</dbReference>
<keyword evidence="6" id="KW-0210">Decarboxylase</keyword>
<keyword evidence="8" id="KW-0456">Lyase</keyword>
<evidence type="ECO:0000256" key="5">
    <source>
        <dbReference type="ARBA" id="ARBA00020164"/>
    </source>
</evidence>
<dbReference type="GO" id="GO:0045151">
    <property type="term" value="P:acetoin biosynthetic process"/>
    <property type="evidence" value="ECO:0007669"/>
    <property type="project" value="UniProtKB-KW"/>
</dbReference>
<evidence type="ECO:0000313" key="10">
    <source>
        <dbReference type="EMBL" id="KAK3939354.1"/>
    </source>
</evidence>
<name>A0AAN6N5B3_9PEZI</name>
<comment type="similarity">
    <text evidence="3">Belongs to the alpha-acetolactate decarboxylase family.</text>
</comment>
<protein>
    <recommendedName>
        <fullName evidence="5">Alpha-acetolactate decarboxylase</fullName>
        <ecNumber evidence="4">4.1.1.5</ecNumber>
    </recommendedName>
</protein>
<dbReference type="Proteomes" id="UP001303473">
    <property type="component" value="Unassembled WGS sequence"/>
</dbReference>
<evidence type="ECO:0000256" key="4">
    <source>
        <dbReference type="ARBA" id="ARBA00013204"/>
    </source>
</evidence>
<dbReference type="PIRSF" id="PIRSF001332">
    <property type="entry name" value="Acetolac_decarb"/>
    <property type="match status" value="1"/>
</dbReference>
<sequence length="276" mass="30302">MNQRPQSACHETQNNTDNNTKNHPKHAGQIKSNKMNEIYQYSIISALMDGVASSGIPLSTLLTHGNHGLGTFKSMVGEMIVLDSEVYQMKADGSVIHIDSSSLTLQSTITPFATVTKFQPTLTTRASISNKKDLSNILKRLGLLPRSRNHFLSIRMDGAFKSITFRTCGGQTFPGEKLPSVASRQVTERFTNENGTIFGFRCPDYSSGINVAGDHLHFISDDRRRGGHILELETDGEVEVKVAVIHKVHMELPDGDDEFDKADLTGDKEGIAVVEG</sequence>
<keyword evidence="11" id="KW-1185">Reference proteome</keyword>
<evidence type="ECO:0000256" key="1">
    <source>
        <dbReference type="ARBA" id="ARBA00001784"/>
    </source>
</evidence>
<dbReference type="Pfam" id="PF03306">
    <property type="entry name" value="AAL_decarboxy"/>
    <property type="match status" value="1"/>
</dbReference>
<evidence type="ECO:0000256" key="9">
    <source>
        <dbReference type="SAM" id="MobiDB-lite"/>
    </source>
</evidence>
<evidence type="ECO:0000256" key="6">
    <source>
        <dbReference type="ARBA" id="ARBA00022793"/>
    </source>
</evidence>
<proteinExistence type="inferred from homology"/>
<evidence type="ECO:0000313" key="11">
    <source>
        <dbReference type="Proteomes" id="UP001303473"/>
    </source>
</evidence>
<dbReference type="PANTHER" id="PTHR35524:SF1">
    <property type="entry name" value="ALPHA-ACETOLACTATE DECARBOXYLASE"/>
    <property type="match status" value="1"/>
</dbReference>
<evidence type="ECO:0000256" key="8">
    <source>
        <dbReference type="ARBA" id="ARBA00023239"/>
    </source>
</evidence>
<dbReference type="SUPFAM" id="SSF117856">
    <property type="entry name" value="AF0104/ALDC/Ptd012-like"/>
    <property type="match status" value="1"/>
</dbReference>